<protein>
    <submittedName>
        <fullName evidence="2">Uncharacterized protein</fullName>
    </submittedName>
</protein>
<accession>A0A067SME5</accession>
<organism evidence="2 3">
    <name type="scientific">Galerina marginata (strain CBS 339.88)</name>
    <dbReference type="NCBI Taxonomy" id="685588"/>
    <lineage>
        <taxon>Eukaryota</taxon>
        <taxon>Fungi</taxon>
        <taxon>Dikarya</taxon>
        <taxon>Basidiomycota</taxon>
        <taxon>Agaricomycotina</taxon>
        <taxon>Agaricomycetes</taxon>
        <taxon>Agaricomycetidae</taxon>
        <taxon>Agaricales</taxon>
        <taxon>Agaricineae</taxon>
        <taxon>Strophariaceae</taxon>
        <taxon>Galerina</taxon>
    </lineage>
</organism>
<proteinExistence type="predicted"/>
<evidence type="ECO:0000256" key="1">
    <source>
        <dbReference type="SAM" id="MobiDB-lite"/>
    </source>
</evidence>
<evidence type="ECO:0000313" key="2">
    <source>
        <dbReference type="EMBL" id="KDR68874.1"/>
    </source>
</evidence>
<dbReference type="EMBL" id="KL142405">
    <property type="protein sequence ID" value="KDR68874.1"/>
    <property type="molecule type" value="Genomic_DNA"/>
</dbReference>
<sequence length="92" mass="10248">MRPDSSCPEPHPRRFKSSDLSTSFANLSMPSYPLPPQQQQQLSPQPSPPEEQPPYFPISLLLFSPHLQRLGMVDALGSPLCPPLALQQIELD</sequence>
<feature type="region of interest" description="Disordered" evidence="1">
    <location>
        <begin position="1"/>
        <end position="55"/>
    </location>
</feature>
<dbReference type="AlphaFoldDB" id="A0A067SME5"/>
<keyword evidence="3" id="KW-1185">Reference proteome</keyword>
<evidence type="ECO:0000313" key="3">
    <source>
        <dbReference type="Proteomes" id="UP000027222"/>
    </source>
</evidence>
<reference evidence="3" key="1">
    <citation type="journal article" date="2014" name="Proc. Natl. Acad. Sci. U.S.A.">
        <title>Extensive sampling of basidiomycete genomes demonstrates inadequacy of the white-rot/brown-rot paradigm for wood decay fungi.</title>
        <authorList>
            <person name="Riley R."/>
            <person name="Salamov A.A."/>
            <person name="Brown D.W."/>
            <person name="Nagy L.G."/>
            <person name="Floudas D."/>
            <person name="Held B.W."/>
            <person name="Levasseur A."/>
            <person name="Lombard V."/>
            <person name="Morin E."/>
            <person name="Otillar R."/>
            <person name="Lindquist E.A."/>
            <person name="Sun H."/>
            <person name="LaButti K.M."/>
            <person name="Schmutz J."/>
            <person name="Jabbour D."/>
            <person name="Luo H."/>
            <person name="Baker S.E."/>
            <person name="Pisabarro A.G."/>
            <person name="Walton J.D."/>
            <person name="Blanchette R.A."/>
            <person name="Henrissat B."/>
            <person name="Martin F."/>
            <person name="Cullen D."/>
            <person name="Hibbett D.S."/>
            <person name="Grigoriev I.V."/>
        </authorList>
    </citation>
    <scope>NUCLEOTIDE SEQUENCE [LARGE SCALE GENOMIC DNA]</scope>
    <source>
        <strain evidence="3">CBS 339.88</strain>
    </source>
</reference>
<feature type="compositionally biased region" description="Polar residues" evidence="1">
    <location>
        <begin position="18"/>
        <end position="29"/>
    </location>
</feature>
<dbReference type="Proteomes" id="UP000027222">
    <property type="component" value="Unassembled WGS sequence"/>
</dbReference>
<feature type="compositionally biased region" description="Pro residues" evidence="1">
    <location>
        <begin position="45"/>
        <end position="55"/>
    </location>
</feature>
<dbReference type="HOGENOM" id="CLU_2413416_0_0_1"/>
<name>A0A067SME5_GALM3</name>
<gene>
    <name evidence="2" type="ORF">GALMADRAFT_256381</name>
</gene>